<dbReference type="SUPFAM" id="SSF48726">
    <property type="entry name" value="Immunoglobulin"/>
    <property type="match status" value="1"/>
</dbReference>
<keyword evidence="1" id="KW-0472">Membrane</keyword>
<reference evidence="3 4" key="1">
    <citation type="submission" date="2021-07" db="EMBL/GenBank/DDBJ databases">
        <authorList>
            <person name="Imarazene B."/>
            <person name="Zahm M."/>
            <person name="Klopp C."/>
            <person name="Cabau C."/>
            <person name="Beille S."/>
            <person name="Jouanno E."/>
            <person name="Castinel A."/>
            <person name="Lluch J."/>
            <person name="Gil L."/>
            <person name="Kuchtly C."/>
            <person name="Lopez Roques C."/>
            <person name="Donnadieu C."/>
            <person name="Parrinello H."/>
            <person name="Journot L."/>
            <person name="Du K."/>
            <person name="Schartl M."/>
            <person name="Retaux S."/>
            <person name="Guiguen Y."/>
        </authorList>
    </citation>
    <scope>NUCLEOTIDE SEQUENCE [LARGE SCALE GENOMIC DNA]</scope>
    <source>
        <strain evidence="3">Pach_M1</strain>
        <tissue evidence="3">Testis</tissue>
    </source>
</reference>
<evidence type="ECO:0008006" key="5">
    <source>
        <dbReference type="Google" id="ProtNLM"/>
    </source>
</evidence>
<organism evidence="3 4">
    <name type="scientific">Astyanax mexicanus</name>
    <name type="common">Blind cave fish</name>
    <name type="synonym">Astyanax fasciatus mexicanus</name>
    <dbReference type="NCBI Taxonomy" id="7994"/>
    <lineage>
        <taxon>Eukaryota</taxon>
        <taxon>Metazoa</taxon>
        <taxon>Chordata</taxon>
        <taxon>Craniata</taxon>
        <taxon>Vertebrata</taxon>
        <taxon>Euteleostomi</taxon>
        <taxon>Actinopterygii</taxon>
        <taxon>Neopterygii</taxon>
        <taxon>Teleostei</taxon>
        <taxon>Ostariophysi</taxon>
        <taxon>Characiformes</taxon>
        <taxon>Characoidei</taxon>
        <taxon>Acestrorhamphidae</taxon>
        <taxon>Acestrorhamphinae</taxon>
        <taxon>Astyanax</taxon>
    </lineage>
</organism>
<dbReference type="PROSITE" id="PS51257">
    <property type="entry name" value="PROKAR_LIPOPROTEIN"/>
    <property type="match status" value="1"/>
</dbReference>
<sequence length="317" mass="35264">MRDQRFLQVKWSPAAQSLMTSCRSLLFVLLLHTITPGSESQFTTVKVKLYDTAVLPCSRRCSGLASWTVSHLRSDILAECDQTSCRSVKEGYQMIHDEYLKGNLSLIISRADYSKRDWYTCECNRRDFCDVRLQIEAVTSNVEIEPGESLLLQLKISDPVEVIYNRTGSAAGPSDQICTVYGESLQSEPEYKHRTSLSSVLELRDMNVSDSGVYTVRDIRNKEDILIYTVTVTDEQHSRIWKEGYKDGYSAGREDGYGAGYQKGLGVGGGSFVIIGLAVGVILGMLVVPRVLHLIREQTEQPVDMGAAAALNQDSPT</sequence>
<dbReference type="AlphaFoldDB" id="A0A8T2KR52"/>
<dbReference type="EMBL" id="JAICCE010000022">
    <property type="protein sequence ID" value="KAG9261614.1"/>
    <property type="molecule type" value="Genomic_DNA"/>
</dbReference>
<gene>
    <name evidence="3" type="ORF">AMEX_G25195</name>
</gene>
<protein>
    <recommendedName>
        <fullName evidence="5">Immunoglobulin subtype domain-containing protein</fullName>
    </recommendedName>
</protein>
<dbReference type="Gene3D" id="2.60.40.10">
    <property type="entry name" value="Immunoglobulins"/>
    <property type="match status" value="2"/>
</dbReference>
<evidence type="ECO:0000313" key="3">
    <source>
        <dbReference type="EMBL" id="KAG9261614.1"/>
    </source>
</evidence>
<keyword evidence="1" id="KW-0812">Transmembrane</keyword>
<accession>A0A8T2KR52</accession>
<feature type="chain" id="PRO_5035768461" description="Immunoglobulin subtype domain-containing protein" evidence="2">
    <location>
        <begin position="41"/>
        <end position="317"/>
    </location>
</feature>
<comment type="caution">
    <text evidence="3">The sequence shown here is derived from an EMBL/GenBank/DDBJ whole genome shotgun (WGS) entry which is preliminary data.</text>
</comment>
<dbReference type="InterPro" id="IPR013783">
    <property type="entry name" value="Ig-like_fold"/>
</dbReference>
<dbReference type="Proteomes" id="UP000752171">
    <property type="component" value="Unassembled WGS sequence"/>
</dbReference>
<proteinExistence type="predicted"/>
<evidence type="ECO:0000256" key="2">
    <source>
        <dbReference type="SAM" id="SignalP"/>
    </source>
</evidence>
<keyword evidence="1" id="KW-1133">Transmembrane helix</keyword>
<evidence type="ECO:0000313" key="4">
    <source>
        <dbReference type="Proteomes" id="UP000752171"/>
    </source>
</evidence>
<feature type="signal peptide" evidence="2">
    <location>
        <begin position="1"/>
        <end position="40"/>
    </location>
</feature>
<keyword evidence="2" id="KW-0732">Signal</keyword>
<dbReference type="InterPro" id="IPR036179">
    <property type="entry name" value="Ig-like_dom_sf"/>
</dbReference>
<feature type="transmembrane region" description="Helical" evidence="1">
    <location>
        <begin position="265"/>
        <end position="288"/>
    </location>
</feature>
<name>A0A8T2KR52_ASTMX</name>
<evidence type="ECO:0000256" key="1">
    <source>
        <dbReference type="SAM" id="Phobius"/>
    </source>
</evidence>